<keyword evidence="1 2" id="KW-0238">DNA-binding</keyword>
<dbReference type="PROSITE" id="PS01081">
    <property type="entry name" value="HTH_TETR_1"/>
    <property type="match status" value="1"/>
</dbReference>
<dbReference type="GO" id="GO:0003700">
    <property type="term" value="F:DNA-binding transcription factor activity"/>
    <property type="evidence" value="ECO:0007669"/>
    <property type="project" value="TreeGrafter"/>
</dbReference>
<dbReference type="PANTHER" id="PTHR30055">
    <property type="entry name" value="HTH-TYPE TRANSCRIPTIONAL REGULATOR RUTR"/>
    <property type="match status" value="1"/>
</dbReference>
<evidence type="ECO:0000256" key="1">
    <source>
        <dbReference type="ARBA" id="ARBA00023125"/>
    </source>
</evidence>
<dbReference type="PANTHER" id="PTHR30055:SF226">
    <property type="entry name" value="HTH-TYPE TRANSCRIPTIONAL REGULATOR PKSA"/>
    <property type="match status" value="1"/>
</dbReference>
<proteinExistence type="predicted"/>
<sequence length="203" mass="23713">MQVLKGNIRRRILNVAEQQFAQHGFAKTSMREVAAQAGIAVGNLYHYFPGKDDLFRALLSPVLTAFDTMLQHHHGMQGEDILLMKSETYLRTCIDEYVSLINRHRDLLNILLFQAQGSSLERFREDFTNRSTEVVKSWFAQMQTRHPGIHTRVPDFLIHLHTVWMFTLFEELLMHAISGQEMEDILHDYILFEIEGWKAITRI</sequence>
<comment type="caution">
    <text evidence="4">The sequence shown here is derived from an EMBL/GenBank/DDBJ whole genome shotgun (WGS) entry which is preliminary data.</text>
</comment>
<dbReference type="GO" id="GO:0000976">
    <property type="term" value="F:transcription cis-regulatory region binding"/>
    <property type="evidence" value="ECO:0007669"/>
    <property type="project" value="TreeGrafter"/>
</dbReference>
<feature type="domain" description="HTH tetR-type" evidence="3">
    <location>
        <begin position="6"/>
        <end position="66"/>
    </location>
</feature>
<feature type="DNA-binding region" description="H-T-H motif" evidence="2">
    <location>
        <begin position="29"/>
        <end position="48"/>
    </location>
</feature>
<accession>A0A9D1ZJH1</accession>
<name>A0A9D1ZJH1_9BACE</name>
<dbReference type="InterPro" id="IPR023772">
    <property type="entry name" value="DNA-bd_HTH_TetR-type_CS"/>
</dbReference>
<dbReference type="InterPro" id="IPR001647">
    <property type="entry name" value="HTH_TetR"/>
</dbReference>
<dbReference type="InterPro" id="IPR009057">
    <property type="entry name" value="Homeodomain-like_sf"/>
</dbReference>
<evidence type="ECO:0000259" key="3">
    <source>
        <dbReference type="PROSITE" id="PS50977"/>
    </source>
</evidence>
<reference evidence="4" key="1">
    <citation type="journal article" date="2021" name="PeerJ">
        <title>Extensive microbial diversity within the chicken gut microbiome revealed by metagenomics and culture.</title>
        <authorList>
            <person name="Gilroy R."/>
            <person name="Ravi A."/>
            <person name="Getino M."/>
            <person name="Pursley I."/>
            <person name="Horton D.L."/>
            <person name="Alikhan N.F."/>
            <person name="Baker D."/>
            <person name="Gharbi K."/>
            <person name="Hall N."/>
            <person name="Watson M."/>
            <person name="Adriaenssens E.M."/>
            <person name="Foster-Nyarko E."/>
            <person name="Jarju S."/>
            <person name="Secka A."/>
            <person name="Antonio M."/>
            <person name="Oren A."/>
            <person name="Chaudhuri R.R."/>
            <person name="La Ragione R."/>
            <person name="Hildebrand F."/>
            <person name="Pallen M.J."/>
        </authorList>
    </citation>
    <scope>NUCLEOTIDE SEQUENCE</scope>
    <source>
        <strain evidence="4">Gambia2-208</strain>
    </source>
</reference>
<dbReference type="Proteomes" id="UP000886851">
    <property type="component" value="Unassembled WGS sequence"/>
</dbReference>
<dbReference type="AlphaFoldDB" id="A0A9D1ZJH1"/>
<evidence type="ECO:0000313" key="4">
    <source>
        <dbReference type="EMBL" id="HIY88641.1"/>
    </source>
</evidence>
<dbReference type="Gene3D" id="1.10.357.10">
    <property type="entry name" value="Tetracycline Repressor, domain 2"/>
    <property type="match status" value="1"/>
</dbReference>
<dbReference type="InterPro" id="IPR050109">
    <property type="entry name" value="HTH-type_TetR-like_transc_reg"/>
</dbReference>
<dbReference type="PRINTS" id="PR00455">
    <property type="entry name" value="HTHTETR"/>
</dbReference>
<dbReference type="SUPFAM" id="SSF46689">
    <property type="entry name" value="Homeodomain-like"/>
    <property type="match status" value="1"/>
</dbReference>
<gene>
    <name evidence="4" type="ORF">H9824_08055</name>
</gene>
<evidence type="ECO:0000313" key="5">
    <source>
        <dbReference type="Proteomes" id="UP000886851"/>
    </source>
</evidence>
<reference evidence="4" key="2">
    <citation type="submission" date="2021-04" db="EMBL/GenBank/DDBJ databases">
        <authorList>
            <person name="Gilroy R."/>
        </authorList>
    </citation>
    <scope>NUCLEOTIDE SEQUENCE</scope>
    <source>
        <strain evidence="4">Gambia2-208</strain>
    </source>
</reference>
<protein>
    <submittedName>
        <fullName evidence="4">TetR/AcrR family transcriptional regulator</fullName>
    </submittedName>
</protein>
<dbReference type="Pfam" id="PF00440">
    <property type="entry name" value="TetR_N"/>
    <property type="match status" value="1"/>
</dbReference>
<evidence type="ECO:0000256" key="2">
    <source>
        <dbReference type="PROSITE-ProRule" id="PRU00335"/>
    </source>
</evidence>
<dbReference type="PROSITE" id="PS50977">
    <property type="entry name" value="HTH_TETR_2"/>
    <property type="match status" value="1"/>
</dbReference>
<organism evidence="4 5">
    <name type="scientific">Candidatus Bacteroides pullicola</name>
    <dbReference type="NCBI Taxonomy" id="2838475"/>
    <lineage>
        <taxon>Bacteria</taxon>
        <taxon>Pseudomonadati</taxon>
        <taxon>Bacteroidota</taxon>
        <taxon>Bacteroidia</taxon>
        <taxon>Bacteroidales</taxon>
        <taxon>Bacteroidaceae</taxon>
        <taxon>Bacteroides</taxon>
    </lineage>
</organism>
<dbReference type="EMBL" id="DXCV01000056">
    <property type="protein sequence ID" value="HIY88641.1"/>
    <property type="molecule type" value="Genomic_DNA"/>
</dbReference>